<evidence type="ECO:0000313" key="3">
    <source>
        <dbReference type="Proteomes" id="UP000006867"/>
    </source>
</evidence>
<dbReference type="Pfam" id="PF14184">
    <property type="entry name" value="YrvL"/>
    <property type="match status" value="1"/>
</dbReference>
<evidence type="ECO:0000313" key="2">
    <source>
        <dbReference type="EMBL" id="ADP33688.1"/>
    </source>
</evidence>
<accession>A0ABM5M0G4</accession>
<keyword evidence="1" id="KW-1133">Transmembrane helix</keyword>
<evidence type="ECO:0000256" key="1">
    <source>
        <dbReference type="SAM" id="Phobius"/>
    </source>
</evidence>
<dbReference type="RefSeq" id="WP_003327124.1">
    <property type="nucleotide sequence ID" value="NC_014639.1"/>
</dbReference>
<dbReference type="Proteomes" id="UP000006867">
    <property type="component" value="Chromosome"/>
</dbReference>
<keyword evidence="1" id="KW-0472">Membrane</keyword>
<dbReference type="InterPro" id="IPR025912">
    <property type="entry name" value="YrvL"/>
</dbReference>
<proteinExistence type="predicted"/>
<dbReference type="EMBL" id="CP002207">
    <property type="protein sequence ID" value="ADP33688.1"/>
    <property type="molecule type" value="Genomic_DNA"/>
</dbReference>
<organism evidence="2 3">
    <name type="scientific">Bacillus atrophaeus (strain 1942)</name>
    <dbReference type="NCBI Taxonomy" id="720555"/>
    <lineage>
        <taxon>Bacteria</taxon>
        <taxon>Bacillati</taxon>
        <taxon>Bacillota</taxon>
        <taxon>Bacilli</taxon>
        <taxon>Bacillales</taxon>
        <taxon>Bacillaceae</taxon>
        <taxon>Bacillus</taxon>
    </lineage>
</organism>
<gene>
    <name evidence="2" type="ordered locus">BATR1942_13830</name>
</gene>
<keyword evidence="3" id="KW-1185">Reference proteome</keyword>
<feature type="transmembrane region" description="Helical" evidence="1">
    <location>
        <begin position="61"/>
        <end position="79"/>
    </location>
</feature>
<reference evidence="2 3" key="1">
    <citation type="journal article" date="2011" name="Front. Microbiol.">
        <title>Genomic signatures of strain selection and enhancement in Bacillus atrophaeus var. globigii, a historical biowarfare simulant.</title>
        <authorList>
            <person name="Gibbons H.S."/>
            <person name="Broomall S.M."/>
            <person name="McNew L.A."/>
            <person name="Daligault H."/>
            <person name="Chapman C."/>
            <person name="Bruce D."/>
            <person name="Karavis M."/>
            <person name="Krepps M."/>
            <person name="McGregor P.A."/>
            <person name="Hong C."/>
            <person name="Park K.H."/>
            <person name="Akmal A."/>
            <person name="Feldman A."/>
            <person name="Lin J.S."/>
            <person name="Chang W.E."/>
            <person name="Higgs B.W."/>
            <person name="Demirev P."/>
            <person name="Lindquist J."/>
            <person name="Liem A."/>
            <person name="Fochler E."/>
            <person name="Read T.D."/>
            <person name="Tapia R."/>
            <person name="Johnson S."/>
            <person name="Bishop-Lilly K.A."/>
            <person name="Detter C."/>
            <person name="Han C."/>
            <person name="Sozhamannan S."/>
            <person name="Rosenzweig C.N."/>
            <person name="Skowronski E.W."/>
        </authorList>
    </citation>
    <scope>NUCLEOTIDE SEQUENCE [LARGE SCALE GENOMIC DNA]</scope>
    <source>
        <strain evidence="2 3">1942</strain>
    </source>
</reference>
<sequence length="148" mass="16420">MNNEEPDEPFKDLPFSSKLLVIASLFIIIAAAIGVIAGGYFFGIKGLFSILGVTYESDKTLLFFILGCFGVGLIIEPFIKLFSMFVYHLTAMKKTAITRLVFYFIGNVITISIVDFFMDSIYIPDSLITVISAVMAFAELAFDDKPDQ</sequence>
<feature type="transmembrane region" description="Helical" evidence="1">
    <location>
        <begin position="19"/>
        <end position="41"/>
    </location>
</feature>
<name>A0ABM5M0G4_BACA1</name>
<feature type="transmembrane region" description="Helical" evidence="1">
    <location>
        <begin position="100"/>
        <end position="117"/>
    </location>
</feature>
<protein>
    <submittedName>
        <fullName evidence="2">Integral inner membrane protein</fullName>
    </submittedName>
</protein>
<keyword evidence="1" id="KW-0812">Transmembrane</keyword>